<dbReference type="SUPFAM" id="SSF51735">
    <property type="entry name" value="NAD(P)-binding Rossmann-fold domains"/>
    <property type="match status" value="1"/>
</dbReference>
<evidence type="ECO:0000259" key="2">
    <source>
        <dbReference type="Pfam" id="PF05368"/>
    </source>
</evidence>
<dbReference type="GO" id="GO:0010283">
    <property type="term" value="F:pinoresinol reductase activity"/>
    <property type="evidence" value="ECO:0007669"/>
    <property type="project" value="UniProtKB-ARBA"/>
</dbReference>
<dbReference type="PANTHER" id="PTHR43349">
    <property type="entry name" value="PINORESINOL REDUCTASE-RELATED"/>
    <property type="match status" value="1"/>
</dbReference>
<dbReference type="InParanoid" id="A0A1D6IXK2"/>
<dbReference type="SMR" id="A0A1D6IXK2"/>
<accession>A0A1D6IXK2</accession>
<dbReference type="InterPro" id="IPR050608">
    <property type="entry name" value="NmrA-type/Isoflavone_red_sf"/>
</dbReference>
<dbReference type="InterPro" id="IPR036291">
    <property type="entry name" value="NAD(P)-bd_dom_sf"/>
</dbReference>
<sequence length="174" mass="19342">MEKSRVLVVGGTGYIGRRLVRASLAQGHPTLVLLRPEIGLDIDKLQMLLSFKAQGARVVEASLEDHAASSPPLIIMLSLLESPYARKMPRKVVSGPDYDDDYDEYDDEYDETRYGNNTPVMTGKGILPNLLALFISSVKRGKWSLELLYTLSHTIGKVPVFFTTTVQLLRSMSV</sequence>
<dbReference type="AlphaFoldDB" id="A0A1D6IXK2"/>
<proteinExistence type="inferred from homology"/>
<name>A0A1D6IXK2_MAIZE</name>
<organism evidence="3">
    <name type="scientific">Zea mays</name>
    <name type="common">Maize</name>
    <dbReference type="NCBI Taxonomy" id="4577"/>
    <lineage>
        <taxon>Eukaryota</taxon>
        <taxon>Viridiplantae</taxon>
        <taxon>Streptophyta</taxon>
        <taxon>Embryophyta</taxon>
        <taxon>Tracheophyta</taxon>
        <taxon>Spermatophyta</taxon>
        <taxon>Magnoliopsida</taxon>
        <taxon>Liliopsida</taxon>
        <taxon>Poales</taxon>
        <taxon>Poaceae</taxon>
        <taxon>PACMAD clade</taxon>
        <taxon>Panicoideae</taxon>
        <taxon>Andropogonodae</taxon>
        <taxon>Andropogoneae</taxon>
        <taxon>Tripsacinae</taxon>
        <taxon>Zea</taxon>
    </lineage>
</organism>
<dbReference type="PANTHER" id="PTHR43349:SF4">
    <property type="entry name" value="PINORESINOL REDUCTASE 1-RELATED"/>
    <property type="match status" value="1"/>
</dbReference>
<reference evidence="3" key="1">
    <citation type="submission" date="2015-12" db="EMBL/GenBank/DDBJ databases">
        <title>Update maize B73 reference genome by single molecule sequencing technologies.</title>
        <authorList>
            <consortium name="Maize Genome Sequencing Project"/>
            <person name="Ware D."/>
        </authorList>
    </citation>
    <scope>NUCLEOTIDE SEQUENCE</scope>
    <source>
        <tissue evidence="3">Seedling</tissue>
    </source>
</reference>
<protein>
    <submittedName>
        <fullName evidence="3">Pinoresinol reductase 2</fullName>
    </submittedName>
</protein>
<comment type="similarity">
    <text evidence="1">Belongs to the NmrA-type oxidoreductase family. Isoflavone reductase subfamily.</text>
</comment>
<gene>
    <name evidence="3" type="ORF">ZEAMMB73_Zm00001d024062</name>
</gene>
<dbReference type="STRING" id="4577.A0A1D6IXK2"/>
<dbReference type="Gene3D" id="3.40.50.720">
    <property type="entry name" value="NAD(P)-binding Rossmann-like Domain"/>
    <property type="match status" value="1"/>
</dbReference>
<dbReference type="GO" id="GO:0044550">
    <property type="term" value="P:secondary metabolite biosynthetic process"/>
    <property type="evidence" value="ECO:0007669"/>
    <property type="project" value="UniProtKB-ARBA"/>
</dbReference>
<feature type="domain" description="NmrA-like" evidence="2">
    <location>
        <begin position="2"/>
        <end position="68"/>
    </location>
</feature>
<dbReference type="Pfam" id="PF05368">
    <property type="entry name" value="NmrA"/>
    <property type="match status" value="1"/>
</dbReference>
<dbReference type="InterPro" id="IPR008030">
    <property type="entry name" value="NmrA-like"/>
</dbReference>
<dbReference type="EMBL" id="CM000786">
    <property type="protein sequence ID" value="AQK40636.1"/>
    <property type="molecule type" value="Genomic_DNA"/>
</dbReference>
<evidence type="ECO:0000256" key="1">
    <source>
        <dbReference type="ARBA" id="ARBA00005725"/>
    </source>
</evidence>
<evidence type="ECO:0000313" key="3">
    <source>
        <dbReference type="EMBL" id="AQK40636.1"/>
    </source>
</evidence>